<evidence type="ECO:0000313" key="2">
    <source>
        <dbReference type="EMBL" id="MQM24459.1"/>
    </source>
</evidence>
<evidence type="ECO:0000256" key="1">
    <source>
        <dbReference type="SAM" id="Phobius"/>
    </source>
</evidence>
<keyword evidence="3" id="KW-1185">Reference proteome</keyword>
<feature type="transmembrane region" description="Helical" evidence="1">
    <location>
        <begin position="21"/>
        <end position="39"/>
    </location>
</feature>
<organism evidence="2 3">
    <name type="scientific">Glycomyces albidus</name>
    <dbReference type="NCBI Taxonomy" id="2656774"/>
    <lineage>
        <taxon>Bacteria</taxon>
        <taxon>Bacillati</taxon>
        <taxon>Actinomycetota</taxon>
        <taxon>Actinomycetes</taxon>
        <taxon>Glycomycetales</taxon>
        <taxon>Glycomycetaceae</taxon>
        <taxon>Glycomyces</taxon>
    </lineage>
</organism>
<comment type="caution">
    <text evidence="2">The sequence shown here is derived from an EMBL/GenBank/DDBJ whole genome shotgun (WGS) entry which is preliminary data.</text>
</comment>
<dbReference type="Proteomes" id="UP000477750">
    <property type="component" value="Unassembled WGS sequence"/>
</dbReference>
<keyword evidence="1" id="KW-1133">Transmembrane helix</keyword>
<sequence length="157" mass="16802">MTNGQQQPPPTPASRGMNWKHWTAIIVVLALCCGGVFLMNSNFSNPTGTIRDHYTRAANLDEGGGRAYTSSLSPATVADQIDDDAEAVDERSSGGVYYLQYTKHIVAVSPYQGGSKILVHDYRSGYNHYSSVFILGGWGWSSSPPSPFRGGGPGSGK</sequence>
<proteinExistence type="predicted"/>
<dbReference type="AlphaFoldDB" id="A0A6L5G4A6"/>
<reference evidence="2 3" key="1">
    <citation type="submission" date="2019-10" db="EMBL/GenBank/DDBJ databases">
        <title>Glycomyces albidus sp. nov., a novel actinomycete isolated from rhizosphere soil of wheat (Triticum aestivum L.).</title>
        <authorList>
            <person name="Qian L."/>
        </authorList>
    </citation>
    <scope>NUCLEOTIDE SEQUENCE [LARGE SCALE GENOMIC DNA]</scope>
    <source>
        <strain evidence="2 3">NEAU-7082</strain>
    </source>
</reference>
<dbReference type="EMBL" id="WIAO01000002">
    <property type="protein sequence ID" value="MQM24459.1"/>
    <property type="molecule type" value="Genomic_DNA"/>
</dbReference>
<keyword evidence="1" id="KW-0472">Membrane</keyword>
<gene>
    <name evidence="2" type="ORF">GFD30_02515</name>
</gene>
<dbReference type="InterPro" id="IPR025341">
    <property type="entry name" value="DUF4247"/>
</dbReference>
<dbReference type="Pfam" id="PF14042">
    <property type="entry name" value="DUF4247"/>
    <property type="match status" value="1"/>
</dbReference>
<name>A0A6L5G4A6_9ACTN</name>
<accession>A0A6L5G4A6</accession>
<keyword evidence="1" id="KW-0812">Transmembrane</keyword>
<evidence type="ECO:0000313" key="3">
    <source>
        <dbReference type="Proteomes" id="UP000477750"/>
    </source>
</evidence>
<protein>
    <submittedName>
        <fullName evidence="2">DUF4247 domain-containing protein</fullName>
    </submittedName>
</protein>
<dbReference type="RefSeq" id="WP_153023637.1">
    <property type="nucleotide sequence ID" value="NZ_WIAO01000002.1"/>
</dbReference>